<dbReference type="CDD" id="cd00609">
    <property type="entry name" value="AAT_like"/>
    <property type="match status" value="1"/>
</dbReference>
<evidence type="ECO:0000259" key="5">
    <source>
        <dbReference type="Pfam" id="PF00155"/>
    </source>
</evidence>
<dbReference type="PANTHER" id="PTHR42832">
    <property type="entry name" value="AMINO ACID AMINOTRANSFERASE"/>
    <property type="match status" value="1"/>
</dbReference>
<dbReference type="InterPro" id="IPR004839">
    <property type="entry name" value="Aminotransferase_I/II_large"/>
</dbReference>
<dbReference type="InterPro" id="IPR015422">
    <property type="entry name" value="PyrdxlP-dep_Trfase_small"/>
</dbReference>
<gene>
    <name evidence="6" type="ORF">D3874_09575</name>
</gene>
<dbReference type="Proteomes" id="UP000284605">
    <property type="component" value="Unassembled WGS sequence"/>
</dbReference>
<dbReference type="GO" id="GO:0030170">
    <property type="term" value="F:pyridoxal phosphate binding"/>
    <property type="evidence" value="ECO:0007669"/>
    <property type="project" value="InterPro"/>
</dbReference>
<dbReference type="InterPro" id="IPR015424">
    <property type="entry name" value="PyrdxlP-dep_Trfase"/>
</dbReference>
<dbReference type="NCBIfam" id="NF006604">
    <property type="entry name" value="PRK09148.1"/>
    <property type="match status" value="1"/>
</dbReference>
<dbReference type="InterPro" id="IPR050881">
    <property type="entry name" value="LL-DAP_aminotransferase"/>
</dbReference>
<dbReference type="AlphaFoldDB" id="A0A418WB73"/>
<dbReference type="EC" id="2.6.1.-" evidence="4"/>
<evidence type="ECO:0000313" key="6">
    <source>
        <dbReference type="EMBL" id="RJF87249.1"/>
    </source>
</evidence>
<accession>A0A418WB73</accession>
<evidence type="ECO:0000313" key="7">
    <source>
        <dbReference type="Proteomes" id="UP000284605"/>
    </source>
</evidence>
<comment type="similarity">
    <text evidence="4">Belongs to the class-I pyridoxal-phosphate-dependent aminotransferase family.</text>
</comment>
<evidence type="ECO:0000256" key="1">
    <source>
        <dbReference type="ARBA" id="ARBA00001933"/>
    </source>
</evidence>
<dbReference type="InterPro" id="IPR004838">
    <property type="entry name" value="NHTrfase_class1_PyrdxlP-BS"/>
</dbReference>
<keyword evidence="2 4" id="KW-0032">Aminotransferase</keyword>
<dbReference type="SUPFAM" id="SSF53383">
    <property type="entry name" value="PLP-dependent transferases"/>
    <property type="match status" value="1"/>
</dbReference>
<sequence length="411" mass="45030">MMDPEFHRIRRLPPYVFEQVNSLKAKARARGEDIIDFGMGNPDLPTPKHIVDKLVETVADPRTHRYSTSRGIPGLRRAQAAYYARRFGVELDPEREVIATLGSKEGLANLAQAITAPGDTILVPNPSYPIHPYGFIIAGAAIRSLPTGPDIDFLSVLERATRHSVPMPTALVLNYPSNPTAEVQGLDFYGPIVEFCRAKGIYILSDLAYSEIYFDGNPPPSILQVPGAKEIAVEFTSMSKTYSMPGWRMGFAVGNQKLVQALGRMKSYLDYGAFTPIQVASAAALNGPQDCVEEMRQIYKSRRDVLIKGLQEAGWNVPSPPATMFAWAPIPPAFAHLGSLEFSKLMLTEAKVAVAPGLGFGEYGDGHVRIALVENEHRIRQAVRNIKRFLGSADPQMPVGDNLAAMKKVVA</sequence>
<dbReference type="PROSITE" id="PS00105">
    <property type="entry name" value="AA_TRANSFER_CLASS_1"/>
    <property type="match status" value="1"/>
</dbReference>
<comment type="caution">
    <text evidence="6">The sequence shown here is derived from an EMBL/GenBank/DDBJ whole genome shotgun (WGS) entry which is preliminary data.</text>
</comment>
<dbReference type="Gene3D" id="3.90.1150.10">
    <property type="entry name" value="Aspartate Aminotransferase, domain 1"/>
    <property type="match status" value="1"/>
</dbReference>
<feature type="domain" description="Aminotransferase class I/classII large" evidence="5">
    <location>
        <begin position="33"/>
        <end position="385"/>
    </location>
</feature>
<name>A0A418WB73_9PROT</name>
<keyword evidence="7" id="KW-1185">Reference proteome</keyword>
<comment type="cofactor">
    <cofactor evidence="1 4">
        <name>pyridoxal 5'-phosphate</name>
        <dbReference type="ChEBI" id="CHEBI:597326"/>
    </cofactor>
</comment>
<dbReference type="InterPro" id="IPR015421">
    <property type="entry name" value="PyrdxlP-dep_Trfase_major"/>
</dbReference>
<dbReference type="Pfam" id="PF00155">
    <property type="entry name" value="Aminotran_1_2"/>
    <property type="match status" value="1"/>
</dbReference>
<dbReference type="OrthoDB" id="9763453at2"/>
<organism evidence="6 7">
    <name type="scientific">Oleomonas cavernae</name>
    <dbReference type="NCBI Taxonomy" id="2320859"/>
    <lineage>
        <taxon>Bacteria</taxon>
        <taxon>Pseudomonadati</taxon>
        <taxon>Pseudomonadota</taxon>
        <taxon>Alphaproteobacteria</taxon>
        <taxon>Acetobacterales</taxon>
        <taxon>Acetobacteraceae</taxon>
        <taxon>Oleomonas</taxon>
    </lineage>
</organism>
<keyword evidence="3 4" id="KW-0808">Transferase</keyword>
<evidence type="ECO:0000256" key="3">
    <source>
        <dbReference type="ARBA" id="ARBA00022679"/>
    </source>
</evidence>
<protein>
    <recommendedName>
        <fullName evidence="4">Aminotransferase</fullName>
        <ecNumber evidence="4">2.6.1.-</ecNumber>
    </recommendedName>
</protein>
<reference evidence="6 7" key="1">
    <citation type="submission" date="2018-09" db="EMBL/GenBank/DDBJ databases">
        <authorList>
            <person name="Zhu H."/>
        </authorList>
    </citation>
    <scope>NUCLEOTIDE SEQUENCE [LARGE SCALE GENOMIC DNA]</scope>
    <source>
        <strain evidence="6 7">K1W22B-8</strain>
    </source>
</reference>
<proteinExistence type="inferred from homology"/>
<evidence type="ECO:0000256" key="2">
    <source>
        <dbReference type="ARBA" id="ARBA00022576"/>
    </source>
</evidence>
<dbReference type="GO" id="GO:0008483">
    <property type="term" value="F:transaminase activity"/>
    <property type="evidence" value="ECO:0007669"/>
    <property type="project" value="UniProtKB-KW"/>
</dbReference>
<dbReference type="EMBL" id="QYUK01000011">
    <property type="protein sequence ID" value="RJF87249.1"/>
    <property type="molecule type" value="Genomic_DNA"/>
</dbReference>
<dbReference type="Gene3D" id="3.40.640.10">
    <property type="entry name" value="Type I PLP-dependent aspartate aminotransferase-like (Major domain)"/>
    <property type="match status" value="1"/>
</dbReference>
<evidence type="ECO:0000256" key="4">
    <source>
        <dbReference type="RuleBase" id="RU000481"/>
    </source>
</evidence>
<dbReference type="PANTHER" id="PTHR42832:SF1">
    <property type="entry name" value="GLUTAMATE-PYRUVATE AMINOTRANSFERASE ALAC"/>
    <property type="match status" value="1"/>
</dbReference>